<keyword evidence="1" id="KW-0378">Hydrolase</keyword>
<accession>A0A2G9YV25</accession>
<evidence type="ECO:0000313" key="3">
    <source>
        <dbReference type="EMBL" id="PIP23039.1"/>
    </source>
</evidence>
<dbReference type="SUPFAM" id="SSF52499">
    <property type="entry name" value="Isochorismatase-like hydrolases"/>
    <property type="match status" value="1"/>
</dbReference>
<dbReference type="PANTHER" id="PTHR43540:SF6">
    <property type="entry name" value="ISOCHORISMATASE-LIKE DOMAIN-CONTAINING PROTEIN"/>
    <property type="match status" value="1"/>
</dbReference>
<comment type="caution">
    <text evidence="3">The sequence shown here is derived from an EMBL/GenBank/DDBJ whole genome shotgun (WGS) entry which is preliminary data.</text>
</comment>
<evidence type="ECO:0000259" key="2">
    <source>
        <dbReference type="Pfam" id="PF00857"/>
    </source>
</evidence>
<dbReference type="InterPro" id="IPR036380">
    <property type="entry name" value="Isochorismatase-like_sf"/>
</dbReference>
<dbReference type="Gene3D" id="3.40.50.850">
    <property type="entry name" value="Isochorismatase-like"/>
    <property type="match status" value="1"/>
</dbReference>
<dbReference type="GO" id="GO:0016787">
    <property type="term" value="F:hydrolase activity"/>
    <property type="evidence" value="ECO:0007669"/>
    <property type="project" value="UniProtKB-KW"/>
</dbReference>
<dbReference type="InterPro" id="IPR000868">
    <property type="entry name" value="Isochorismatase-like_dom"/>
</dbReference>
<reference evidence="3 4" key="1">
    <citation type="submission" date="2017-09" db="EMBL/GenBank/DDBJ databases">
        <title>Depth-based differentiation of microbial function through sediment-hosted aquifers and enrichment of novel symbionts in the deep terrestrial subsurface.</title>
        <authorList>
            <person name="Probst A.J."/>
            <person name="Ladd B."/>
            <person name="Jarett J.K."/>
            <person name="Geller-Mcgrath D.E."/>
            <person name="Sieber C.M."/>
            <person name="Emerson J.B."/>
            <person name="Anantharaman K."/>
            <person name="Thomas B.C."/>
            <person name="Malmstrom R."/>
            <person name="Stieglmeier M."/>
            <person name="Klingl A."/>
            <person name="Woyke T."/>
            <person name="Ryan C.M."/>
            <person name="Banfield J.F."/>
        </authorList>
    </citation>
    <scope>NUCLEOTIDE SEQUENCE [LARGE SCALE GENOMIC DNA]</scope>
    <source>
        <strain evidence="3">CG23_combo_of_CG06-09_8_20_14_all_39_17</strain>
    </source>
</reference>
<protein>
    <recommendedName>
        <fullName evidence="2">Isochorismatase-like domain-containing protein</fullName>
    </recommendedName>
</protein>
<evidence type="ECO:0000256" key="1">
    <source>
        <dbReference type="ARBA" id="ARBA00022801"/>
    </source>
</evidence>
<dbReference type="InterPro" id="IPR050272">
    <property type="entry name" value="Isochorismatase-like_hydrls"/>
</dbReference>
<dbReference type="AlphaFoldDB" id="A0A2G9YV25"/>
<feature type="domain" description="Isochorismatase-like" evidence="2">
    <location>
        <begin position="13"/>
        <end position="194"/>
    </location>
</feature>
<organism evidence="3 4">
    <name type="scientific">Candidatus Nealsonbacteria bacterium CG23_combo_of_CG06-09_8_20_14_all_39_17</name>
    <dbReference type="NCBI Taxonomy" id="1974722"/>
    <lineage>
        <taxon>Bacteria</taxon>
        <taxon>Candidatus Nealsoniibacteriota</taxon>
    </lineage>
</organism>
<dbReference type="Pfam" id="PF00857">
    <property type="entry name" value="Isochorismatase"/>
    <property type="match status" value="1"/>
</dbReference>
<dbReference type="CDD" id="cd00431">
    <property type="entry name" value="cysteine_hydrolases"/>
    <property type="match status" value="1"/>
</dbReference>
<proteinExistence type="predicted"/>
<dbReference type="PANTHER" id="PTHR43540">
    <property type="entry name" value="PEROXYUREIDOACRYLATE/UREIDOACRYLATE AMIDOHYDROLASE-RELATED"/>
    <property type="match status" value="1"/>
</dbReference>
<evidence type="ECO:0000313" key="4">
    <source>
        <dbReference type="Proteomes" id="UP000229976"/>
    </source>
</evidence>
<gene>
    <name evidence="3" type="ORF">COX37_00535</name>
</gene>
<dbReference type="EMBL" id="PCRO01000009">
    <property type="protein sequence ID" value="PIP23039.1"/>
    <property type="molecule type" value="Genomic_DNA"/>
</dbReference>
<name>A0A2G9YV25_9BACT</name>
<sequence>MELLKKIINPGKTAVLVIDIQKDYCSPEGKIAEVRKFDMSPIEKIIGPLKNFLEKAREANVPIIFTRMIENTADMEENAKIKRVADGNPLELCVPGTDGFEYYKIRPEKGDFEIIKKSYDAFSNEELEKILKKIRAENIILCGVYTSVCVDTTLRTAYTKGYNVIVPKDLVAMPKERWDQHEATLKIWDIIFAHLADSREIISVWNGRGGI</sequence>
<dbReference type="Proteomes" id="UP000229976">
    <property type="component" value="Unassembled WGS sequence"/>
</dbReference>